<organism evidence="1">
    <name type="scientific">Salix viminalis</name>
    <name type="common">Common osier</name>
    <name type="synonym">Basket willow</name>
    <dbReference type="NCBI Taxonomy" id="40686"/>
    <lineage>
        <taxon>Eukaryota</taxon>
        <taxon>Viridiplantae</taxon>
        <taxon>Streptophyta</taxon>
        <taxon>Embryophyta</taxon>
        <taxon>Tracheophyta</taxon>
        <taxon>Spermatophyta</taxon>
        <taxon>Magnoliopsida</taxon>
        <taxon>eudicotyledons</taxon>
        <taxon>Gunneridae</taxon>
        <taxon>Pentapetalae</taxon>
        <taxon>rosids</taxon>
        <taxon>fabids</taxon>
        <taxon>Malpighiales</taxon>
        <taxon>Salicaceae</taxon>
        <taxon>Saliceae</taxon>
        <taxon>Salix</taxon>
    </lineage>
</organism>
<reference evidence="1" key="1">
    <citation type="submission" date="2019-03" db="EMBL/GenBank/DDBJ databases">
        <authorList>
            <person name="Mank J."/>
            <person name="Almeida P."/>
        </authorList>
    </citation>
    <scope>NUCLEOTIDE SEQUENCE</scope>
    <source>
        <strain evidence="1">78183</strain>
    </source>
</reference>
<sequence>MNLLNSAGYKILSQEDKEGLEGDGGCRLTTKEPAANVVLLDYISSKKWEEVVDFDDHLDDITKDWLNPELFK</sequence>
<dbReference type="PANTHER" id="PTHR12941">
    <property type="entry name" value="ER MEMBRANE PROTEIN COMPLEX"/>
    <property type="match status" value="1"/>
</dbReference>
<proteinExistence type="predicted"/>
<dbReference type="Pfam" id="PF03665">
    <property type="entry name" value="UPF0172"/>
    <property type="match status" value="1"/>
</dbReference>
<dbReference type="InterPro" id="IPR005366">
    <property type="entry name" value="EMC8/9"/>
</dbReference>
<dbReference type="AlphaFoldDB" id="A0A6N2M6U9"/>
<dbReference type="PANTHER" id="PTHR12941:SF10">
    <property type="entry name" value="ER MEMBRANE PROTEIN COMPLEX SUBUNIT 8_9 HOMOLOG"/>
    <property type="match status" value="1"/>
</dbReference>
<dbReference type="EMBL" id="CAADRP010001708">
    <property type="protein sequence ID" value="VFU49825.1"/>
    <property type="molecule type" value="Genomic_DNA"/>
</dbReference>
<evidence type="ECO:0000313" key="1">
    <source>
        <dbReference type="EMBL" id="VFU49825.1"/>
    </source>
</evidence>
<protein>
    <submittedName>
        <fullName evidence="1">Uncharacterized protein</fullName>
    </submittedName>
</protein>
<accession>A0A6N2M6U9</accession>
<dbReference type="GO" id="GO:0072546">
    <property type="term" value="C:EMC complex"/>
    <property type="evidence" value="ECO:0007669"/>
    <property type="project" value="InterPro"/>
</dbReference>
<name>A0A6N2M6U9_SALVM</name>
<gene>
    <name evidence="1" type="ORF">SVIM_LOCUS329602</name>
</gene>